<dbReference type="Gene3D" id="3.30.700.10">
    <property type="entry name" value="Glycoprotein, Type 4 Pilin"/>
    <property type="match status" value="1"/>
</dbReference>
<dbReference type="NCBIfam" id="TIGR02532">
    <property type="entry name" value="IV_pilin_GFxxxE"/>
    <property type="match status" value="1"/>
</dbReference>
<comment type="subcellular location">
    <subcellularLocation>
        <location evidence="1">Cell inner membrane</location>
        <topology evidence="1">Single-pass membrane protein</topology>
    </subcellularLocation>
</comment>
<keyword evidence="5" id="KW-0488">Methylation</keyword>
<dbReference type="InterPro" id="IPR000983">
    <property type="entry name" value="Bac_GSPG_pilin"/>
</dbReference>
<dbReference type="PRINTS" id="PR00813">
    <property type="entry name" value="BCTERIALGSPG"/>
</dbReference>
<evidence type="ECO:0000256" key="7">
    <source>
        <dbReference type="ARBA" id="ARBA00022692"/>
    </source>
</evidence>
<evidence type="ECO:0000256" key="5">
    <source>
        <dbReference type="ARBA" id="ARBA00022481"/>
    </source>
</evidence>
<dbReference type="InterPro" id="IPR010054">
    <property type="entry name" value="Type2_sec_GspG"/>
</dbReference>
<dbReference type="InterPro" id="IPR012902">
    <property type="entry name" value="N_methyl_site"/>
</dbReference>
<reference evidence="13" key="1">
    <citation type="submission" date="2019-01" db="EMBL/GenBank/DDBJ databases">
        <authorList>
            <consortium name="Genoscope - CEA"/>
            <person name="William W."/>
        </authorList>
    </citation>
    <scope>NUCLEOTIDE SEQUENCE</scope>
    <source>
        <strain evidence="13">CR-1</strain>
    </source>
</reference>
<dbReference type="Pfam" id="PF08334">
    <property type="entry name" value="T2SSG"/>
    <property type="match status" value="1"/>
</dbReference>
<keyword evidence="9 11" id="KW-0472">Membrane</keyword>
<dbReference type="PANTHER" id="PTHR30093:SF44">
    <property type="entry name" value="TYPE II SECRETION SYSTEM CORE PROTEIN G"/>
    <property type="match status" value="1"/>
</dbReference>
<evidence type="ECO:0000256" key="6">
    <source>
        <dbReference type="ARBA" id="ARBA00022519"/>
    </source>
</evidence>
<dbReference type="GO" id="GO:0015628">
    <property type="term" value="P:protein secretion by the type II secretion system"/>
    <property type="evidence" value="ECO:0007669"/>
    <property type="project" value="InterPro"/>
</dbReference>
<dbReference type="EMBL" id="CAACVI010000001">
    <property type="protein sequence ID" value="VEN72562.1"/>
    <property type="molecule type" value="Genomic_DNA"/>
</dbReference>
<evidence type="ECO:0000256" key="2">
    <source>
        <dbReference type="ARBA" id="ARBA00009984"/>
    </source>
</evidence>
<dbReference type="NCBIfam" id="TIGR01710">
    <property type="entry name" value="typeII_sec_gspG"/>
    <property type="match status" value="1"/>
</dbReference>
<evidence type="ECO:0000256" key="3">
    <source>
        <dbReference type="ARBA" id="ARBA00020042"/>
    </source>
</evidence>
<accession>A0A484HBJ5</accession>
<dbReference type="AlphaFoldDB" id="A0A484HBJ5"/>
<gene>
    <name evidence="13" type="primary">gspG</name>
    <name evidence="13" type="ORF">EPICR_10061</name>
</gene>
<evidence type="ECO:0000256" key="8">
    <source>
        <dbReference type="ARBA" id="ARBA00022989"/>
    </source>
</evidence>
<evidence type="ECO:0000313" key="13">
    <source>
        <dbReference type="EMBL" id="VEN72562.1"/>
    </source>
</evidence>
<dbReference type="Pfam" id="PF07963">
    <property type="entry name" value="N_methyl"/>
    <property type="match status" value="1"/>
</dbReference>
<evidence type="ECO:0000259" key="12">
    <source>
        <dbReference type="Pfam" id="PF08334"/>
    </source>
</evidence>
<evidence type="ECO:0000256" key="11">
    <source>
        <dbReference type="SAM" id="Phobius"/>
    </source>
</evidence>
<dbReference type="PROSITE" id="PS00409">
    <property type="entry name" value="PROKAR_NTER_METHYL"/>
    <property type="match status" value="1"/>
</dbReference>
<dbReference type="SUPFAM" id="SSF54523">
    <property type="entry name" value="Pili subunits"/>
    <property type="match status" value="1"/>
</dbReference>
<feature type="domain" description="Type II secretion system protein GspG C-terminal" evidence="12">
    <location>
        <begin position="55"/>
        <end position="163"/>
    </location>
</feature>
<feature type="region of interest" description="Disordered" evidence="10">
    <location>
        <begin position="145"/>
        <end position="166"/>
    </location>
</feature>
<dbReference type="InterPro" id="IPR013545">
    <property type="entry name" value="T2SS_protein-GspG_C"/>
</dbReference>
<sequence length="166" mass="18186">MRAINAHTPHKQPKEKKENLAEKNARHTREAGFTLIEIMVVVIILGLLAAFVAPKLMGRPEQARRTKAKIQIAGLETALKLYRLDNGAYPSTDPGLRALTGAGGSESETAVSYLEKNKVPKDPWGNEFVYRSPGVENREYEIVSYGPDGAPGGEGKNADINSWDIE</sequence>
<dbReference type="GO" id="GO:0015627">
    <property type="term" value="C:type II protein secretion system complex"/>
    <property type="evidence" value="ECO:0007669"/>
    <property type="project" value="InterPro"/>
</dbReference>
<protein>
    <recommendedName>
        <fullName evidence="3">Type II secretion system core protein G</fullName>
    </recommendedName>
</protein>
<dbReference type="PANTHER" id="PTHR30093">
    <property type="entry name" value="GENERAL SECRETION PATHWAY PROTEIN G"/>
    <property type="match status" value="1"/>
</dbReference>
<keyword evidence="6" id="KW-0997">Cell inner membrane</keyword>
<comment type="similarity">
    <text evidence="2">Belongs to the GSP G family.</text>
</comment>
<evidence type="ECO:0000256" key="4">
    <source>
        <dbReference type="ARBA" id="ARBA00022475"/>
    </source>
</evidence>
<evidence type="ECO:0000256" key="1">
    <source>
        <dbReference type="ARBA" id="ARBA00004377"/>
    </source>
</evidence>
<organism evidence="13">
    <name type="scientific">uncultured Desulfobacteraceae bacterium</name>
    <dbReference type="NCBI Taxonomy" id="218296"/>
    <lineage>
        <taxon>Bacteria</taxon>
        <taxon>Pseudomonadati</taxon>
        <taxon>Thermodesulfobacteriota</taxon>
        <taxon>Desulfobacteria</taxon>
        <taxon>Desulfobacterales</taxon>
        <taxon>Desulfobacteraceae</taxon>
        <taxon>environmental samples</taxon>
    </lineage>
</organism>
<proteinExistence type="inferred from homology"/>
<feature type="region of interest" description="Disordered" evidence="10">
    <location>
        <begin position="1"/>
        <end position="23"/>
    </location>
</feature>
<evidence type="ECO:0000256" key="10">
    <source>
        <dbReference type="SAM" id="MobiDB-lite"/>
    </source>
</evidence>
<dbReference type="InterPro" id="IPR045584">
    <property type="entry name" value="Pilin-like"/>
</dbReference>
<evidence type="ECO:0000256" key="9">
    <source>
        <dbReference type="ARBA" id="ARBA00023136"/>
    </source>
</evidence>
<keyword evidence="7 11" id="KW-0812">Transmembrane</keyword>
<keyword evidence="8 11" id="KW-1133">Transmembrane helix</keyword>
<dbReference type="GO" id="GO:0005886">
    <property type="term" value="C:plasma membrane"/>
    <property type="evidence" value="ECO:0007669"/>
    <property type="project" value="UniProtKB-SubCell"/>
</dbReference>
<feature type="transmembrane region" description="Helical" evidence="11">
    <location>
        <begin position="33"/>
        <end position="57"/>
    </location>
</feature>
<name>A0A484HBJ5_9BACT</name>
<keyword evidence="4" id="KW-1003">Cell membrane</keyword>